<dbReference type="PANTHER" id="PTHR23519:SF5">
    <property type="entry name" value="AUTOPHAGY-RELATED PROTEIN"/>
    <property type="match status" value="1"/>
</dbReference>
<evidence type="ECO:0000256" key="12">
    <source>
        <dbReference type="PROSITE-ProRule" id="PRU00409"/>
    </source>
</evidence>
<evidence type="ECO:0000259" key="14">
    <source>
        <dbReference type="PROSITE" id="PS50850"/>
    </source>
</evidence>
<dbReference type="PANTHER" id="PTHR23519">
    <property type="entry name" value="AUTOPHAGY-RELATED PROTEIN 22"/>
    <property type="match status" value="1"/>
</dbReference>
<feature type="transmembrane region" description="Helical" evidence="13">
    <location>
        <begin position="649"/>
        <end position="671"/>
    </location>
</feature>
<feature type="transmembrane region" description="Helical" evidence="13">
    <location>
        <begin position="777"/>
        <end position="798"/>
    </location>
</feature>
<dbReference type="GO" id="GO:0006914">
    <property type="term" value="P:autophagy"/>
    <property type="evidence" value="ECO:0007669"/>
    <property type="project" value="UniProtKB-KW"/>
</dbReference>
<accession>A0A7H8R2G5</accession>
<dbReference type="InterPro" id="IPR036259">
    <property type="entry name" value="MFS_trans_sf"/>
</dbReference>
<evidence type="ECO:0000259" key="15">
    <source>
        <dbReference type="PROSITE" id="PS50975"/>
    </source>
</evidence>
<keyword evidence="12" id="KW-0547">Nucleotide-binding</keyword>
<dbReference type="InterPro" id="IPR020846">
    <property type="entry name" value="MFS_dom"/>
</dbReference>
<evidence type="ECO:0000256" key="3">
    <source>
        <dbReference type="ARBA" id="ARBA00022448"/>
    </source>
</evidence>
<evidence type="ECO:0000256" key="4">
    <source>
        <dbReference type="ARBA" id="ARBA00022554"/>
    </source>
</evidence>
<dbReference type="Gene3D" id="1.20.1250.20">
    <property type="entry name" value="MFS general substrate transporter like domains"/>
    <property type="match status" value="1"/>
</dbReference>
<dbReference type="GO" id="GO:0022857">
    <property type="term" value="F:transmembrane transporter activity"/>
    <property type="evidence" value="ECO:0007669"/>
    <property type="project" value="InterPro"/>
</dbReference>
<dbReference type="OrthoDB" id="42657at2759"/>
<evidence type="ECO:0000256" key="2">
    <source>
        <dbReference type="ARBA" id="ARBA00006978"/>
    </source>
</evidence>
<feature type="domain" description="Major facilitator superfamily (MFS) profile" evidence="14">
    <location>
        <begin position="740"/>
        <end position="950"/>
    </location>
</feature>
<feature type="transmembrane region" description="Helical" evidence="13">
    <location>
        <begin position="589"/>
        <end position="611"/>
    </location>
</feature>
<dbReference type="InterPro" id="IPR011095">
    <property type="entry name" value="Dala_Dala_lig_C"/>
</dbReference>
<evidence type="ECO:0000313" key="16">
    <source>
        <dbReference type="EMBL" id="QKX60569.1"/>
    </source>
</evidence>
<keyword evidence="9 13" id="KW-0072">Autophagy</keyword>
<proteinExistence type="inferred from homology"/>
<feature type="transmembrane region" description="Helical" evidence="13">
    <location>
        <begin position="810"/>
        <end position="830"/>
    </location>
</feature>
<dbReference type="GO" id="GO:0032974">
    <property type="term" value="P:amino acid transmembrane export from vacuole"/>
    <property type="evidence" value="ECO:0007669"/>
    <property type="project" value="InterPro"/>
</dbReference>
<dbReference type="GO" id="GO:0005774">
    <property type="term" value="C:vacuolar membrane"/>
    <property type="evidence" value="ECO:0007669"/>
    <property type="project" value="UniProtKB-SubCell"/>
</dbReference>
<evidence type="ECO:0000256" key="5">
    <source>
        <dbReference type="ARBA" id="ARBA00022598"/>
    </source>
</evidence>
<dbReference type="EMBL" id="CP055901">
    <property type="protein sequence ID" value="QKX60569.1"/>
    <property type="molecule type" value="Genomic_DNA"/>
</dbReference>
<gene>
    <name evidence="16" type="ORF">TRUGW13939_07714</name>
</gene>
<dbReference type="GO" id="GO:0046872">
    <property type="term" value="F:metal ion binding"/>
    <property type="evidence" value="ECO:0007669"/>
    <property type="project" value="InterPro"/>
</dbReference>
<dbReference type="InterPro" id="IPR044738">
    <property type="entry name" value="Atg22"/>
</dbReference>
<keyword evidence="4 13" id="KW-0926">Vacuole</keyword>
<evidence type="ECO:0000256" key="1">
    <source>
        <dbReference type="ARBA" id="ARBA00004128"/>
    </source>
</evidence>
<keyword evidence="8 13" id="KW-1133">Transmembrane helix</keyword>
<dbReference type="SUPFAM" id="SSF56059">
    <property type="entry name" value="Glutathione synthetase ATP-binding domain-like"/>
    <property type="match status" value="1"/>
</dbReference>
<dbReference type="Pfam" id="PF11700">
    <property type="entry name" value="ATG22"/>
    <property type="match status" value="1"/>
</dbReference>
<dbReference type="InterPro" id="IPR050495">
    <property type="entry name" value="ATG22/LtaA_families"/>
</dbReference>
<dbReference type="Gene3D" id="3.30.470.20">
    <property type="entry name" value="ATP-grasp fold, B domain"/>
    <property type="match status" value="1"/>
</dbReference>
<keyword evidence="3 13" id="KW-0813">Transport</keyword>
<evidence type="ECO:0000313" key="17">
    <source>
        <dbReference type="Proteomes" id="UP000509510"/>
    </source>
</evidence>
<dbReference type="AlphaFoldDB" id="A0A7H8R2G5"/>
<feature type="transmembrane region" description="Helical" evidence="13">
    <location>
        <begin position="524"/>
        <end position="546"/>
    </location>
</feature>
<feature type="domain" description="ATP-grasp" evidence="15">
    <location>
        <begin position="107"/>
        <end position="307"/>
    </location>
</feature>
<comment type="similarity">
    <text evidence="2 13">Belongs to the ATG22 family.</text>
</comment>
<evidence type="ECO:0000256" key="13">
    <source>
        <dbReference type="RuleBase" id="RU363073"/>
    </source>
</evidence>
<dbReference type="Pfam" id="PF07478">
    <property type="entry name" value="Dala_Dala_lig_C"/>
    <property type="match status" value="1"/>
</dbReference>
<dbReference type="SUPFAM" id="SSF103473">
    <property type="entry name" value="MFS general substrate transporter"/>
    <property type="match status" value="1"/>
</dbReference>
<feature type="transmembrane region" description="Helical" evidence="13">
    <location>
        <begin position="873"/>
        <end position="898"/>
    </location>
</feature>
<dbReference type="CDD" id="cd17483">
    <property type="entry name" value="MFS_Atg22_like"/>
    <property type="match status" value="1"/>
</dbReference>
<dbReference type="InterPro" id="IPR011761">
    <property type="entry name" value="ATP-grasp"/>
</dbReference>
<keyword evidence="12" id="KW-0067">ATP-binding</keyword>
<sequence>MPSPGYQDSGADIAYTLQQKGVRVITRTSSPQVSVHEGWAFPDTEEGIYSAVQQGATHLWANTILFGSHPIQTMDKLTPLATDIYVVGQPPGLVENFDDKAYLNNKLREIGGYTLPSSWTVTSKNCNEVLRQINTYPVVGKPVRGRGSHGVKVCHDLVQLQQHVQALFIESPFVMLEEFLAGQEATITVMSPTPARPQYWSMPPVVRFNHESGIAPYNGTVAVTANSRVATGDEMKDPTYNNAMRQCEAVAELIGATAPIRVDLRRFREGSEFALFDINMKPNMTGPGRPGREDQASLTAIAAAAAMGWDYGTLLQNILWGAQSLSTFRQYSVQEMKLYIRSSSVWALGKGQHVTTQERKEAARTSILAVFDFILLRLPPIHVQQSIPRQRAIMSASNEPGLHIVAAAADDVERTGSLDHDKKDTLDVSQAADIVEEGSIVAPDQFDEKYQTTKKEIWAYYAYYIGNNGLSLFSALALLFARFALVVVANISCLDFAPTAFQNLLSQAADSDGLLMFAGKMRSINSIVLLSNGISFAIQIVVFLIIGSFADFGQWRPNILIVLSIIAWAIGLGWLGVHDPSKWEAATGLYIIGLIAYQTTLTFWTAAFPGLARNTAEMKQKAEDLVAGTITRDDYDFADTMKRSQLANVAFYIQSVGEIFILAVIVGIMFGVDVNASTENNNWGLSVLIAFASGVWLLVAMPWFIFEKRRPGQDPAPRNIITAGIWQLYNAASQILRLRQSLIYLIGYFLLGDSLNTTVTVIATLQNSIVAYNTLQLTYLLIVGIAAQGVGIYTFWFIQKRFNLGTKTMFNTIAVAIILLDGWGMVGIWTQRFGFHNEWEVWVYQTFYGLFVCPWYSYSQIMISEVTPRGKEFLFFSLFSIIGKTSSFIGPIVSSAIIDASPSGNNSMPFYFLFALSLVSFGLLLFFVDLKKSRKEQEAFLEEEKRRLNK</sequence>
<dbReference type="GeneID" id="55995204"/>
<dbReference type="GO" id="GO:0008716">
    <property type="term" value="F:D-alanine-D-alanine ligase activity"/>
    <property type="evidence" value="ECO:0007669"/>
    <property type="project" value="InterPro"/>
</dbReference>
<protein>
    <recommendedName>
        <fullName evidence="13">Autophagy-related protein</fullName>
    </recommendedName>
</protein>
<dbReference type="PROSITE" id="PS50850">
    <property type="entry name" value="MFS"/>
    <property type="match status" value="1"/>
</dbReference>
<comment type="function">
    <text evidence="11 13">Vacuolar effluxer which mediate the efflux of amino acids resulting from autophagic degradation. The release of autophagic amino acids allows the maintenance of protein synthesis and viability during nitrogen starvation.</text>
</comment>
<feature type="transmembrane region" description="Helical" evidence="13">
    <location>
        <begin position="910"/>
        <end position="928"/>
    </location>
</feature>
<evidence type="ECO:0000256" key="6">
    <source>
        <dbReference type="ARBA" id="ARBA00022692"/>
    </source>
</evidence>
<dbReference type="RefSeq" id="XP_035346745.1">
    <property type="nucleotide sequence ID" value="XM_035490852.1"/>
</dbReference>
<reference evidence="17" key="1">
    <citation type="submission" date="2020-06" db="EMBL/GenBank/DDBJ databases">
        <title>A chromosome-scale genome assembly of Talaromyces rugulosus W13939.</title>
        <authorList>
            <person name="Wang B."/>
            <person name="Guo L."/>
            <person name="Ye K."/>
            <person name="Wang L."/>
        </authorList>
    </citation>
    <scope>NUCLEOTIDE SEQUENCE [LARGE SCALE GENOMIC DNA]</scope>
    <source>
        <strain evidence="17">W13939</strain>
    </source>
</reference>
<dbReference type="KEGG" id="trg:TRUGW13939_07714"/>
<keyword evidence="10 13" id="KW-0472">Membrane</keyword>
<feature type="transmembrane region" description="Helical" evidence="13">
    <location>
        <begin position="683"/>
        <end position="706"/>
    </location>
</feature>
<dbReference type="GO" id="GO:0005524">
    <property type="term" value="F:ATP binding"/>
    <property type="evidence" value="ECO:0007669"/>
    <property type="project" value="UniProtKB-UniRule"/>
</dbReference>
<evidence type="ECO:0000256" key="8">
    <source>
        <dbReference type="ARBA" id="ARBA00022989"/>
    </source>
</evidence>
<comment type="subcellular location">
    <subcellularLocation>
        <location evidence="1 13">Vacuole membrane</location>
        <topology evidence="1 13">Multi-pass membrane protein</topology>
    </subcellularLocation>
</comment>
<dbReference type="InterPro" id="IPR013815">
    <property type="entry name" value="ATP_grasp_subdomain_1"/>
</dbReference>
<feature type="transmembrane region" description="Helical" evidence="13">
    <location>
        <begin position="742"/>
        <end position="765"/>
    </location>
</feature>
<keyword evidence="6 13" id="KW-0812">Transmembrane</keyword>
<name>A0A7H8R2G5_TALRU</name>
<keyword evidence="17" id="KW-1185">Reference proteome</keyword>
<evidence type="ECO:0000256" key="10">
    <source>
        <dbReference type="ARBA" id="ARBA00023136"/>
    </source>
</evidence>
<organism evidence="16 17">
    <name type="scientific">Talaromyces rugulosus</name>
    <name type="common">Penicillium rugulosum</name>
    <dbReference type="NCBI Taxonomy" id="121627"/>
    <lineage>
        <taxon>Eukaryota</taxon>
        <taxon>Fungi</taxon>
        <taxon>Dikarya</taxon>
        <taxon>Ascomycota</taxon>
        <taxon>Pezizomycotina</taxon>
        <taxon>Eurotiomycetes</taxon>
        <taxon>Eurotiomycetidae</taxon>
        <taxon>Eurotiales</taxon>
        <taxon>Trichocomaceae</taxon>
        <taxon>Talaromyces</taxon>
        <taxon>Talaromyces sect. Islandici</taxon>
    </lineage>
</organism>
<dbReference type="Gene3D" id="3.30.1490.20">
    <property type="entry name" value="ATP-grasp fold, A domain"/>
    <property type="match status" value="1"/>
</dbReference>
<dbReference type="Proteomes" id="UP000509510">
    <property type="component" value="Chromosome IV"/>
</dbReference>
<feature type="transmembrane region" description="Helical" evidence="13">
    <location>
        <begin position="558"/>
        <end position="577"/>
    </location>
</feature>
<evidence type="ECO:0000256" key="7">
    <source>
        <dbReference type="ARBA" id="ARBA00022970"/>
    </source>
</evidence>
<dbReference type="PROSITE" id="PS50975">
    <property type="entry name" value="ATP_GRASP"/>
    <property type="match status" value="1"/>
</dbReference>
<keyword evidence="5" id="KW-0436">Ligase</keyword>
<evidence type="ECO:0000256" key="9">
    <source>
        <dbReference type="ARBA" id="ARBA00023006"/>
    </source>
</evidence>
<evidence type="ECO:0000256" key="11">
    <source>
        <dbReference type="ARBA" id="ARBA00024801"/>
    </source>
</evidence>
<dbReference type="InterPro" id="IPR024671">
    <property type="entry name" value="Atg22-like"/>
</dbReference>
<feature type="transmembrane region" description="Helical" evidence="13">
    <location>
        <begin position="842"/>
        <end position="861"/>
    </location>
</feature>
<keyword evidence="7 13" id="KW-0029">Amino-acid transport</keyword>